<evidence type="ECO:0000313" key="8">
    <source>
        <dbReference type="EMBL" id="CAG9320161.1"/>
    </source>
</evidence>
<evidence type="ECO:0000256" key="3">
    <source>
        <dbReference type="ARBA" id="ARBA00022737"/>
    </source>
</evidence>
<dbReference type="PROSITE" id="PS50176">
    <property type="entry name" value="ARM_REPEAT"/>
    <property type="match status" value="1"/>
</dbReference>
<comment type="caution">
    <text evidence="8">The sequence shown here is derived from an EMBL/GenBank/DDBJ whole genome shotgun (WGS) entry which is preliminary data.</text>
</comment>
<evidence type="ECO:0000259" key="7">
    <source>
        <dbReference type="PROSITE" id="PS51214"/>
    </source>
</evidence>
<evidence type="ECO:0000256" key="6">
    <source>
        <dbReference type="PROSITE-ProRule" id="PRU00259"/>
    </source>
</evidence>
<feature type="repeat" description="ARM" evidence="6">
    <location>
        <begin position="311"/>
        <end position="353"/>
    </location>
</feature>
<organism evidence="8 9">
    <name type="scientific">Blepharisma stoltei</name>
    <dbReference type="NCBI Taxonomy" id="1481888"/>
    <lineage>
        <taxon>Eukaryota</taxon>
        <taxon>Sar</taxon>
        <taxon>Alveolata</taxon>
        <taxon>Ciliophora</taxon>
        <taxon>Postciliodesmatophora</taxon>
        <taxon>Heterotrichea</taxon>
        <taxon>Heterotrichida</taxon>
        <taxon>Blepharismidae</taxon>
        <taxon>Blepharisma</taxon>
    </lineage>
</organism>
<dbReference type="SMART" id="SM00185">
    <property type="entry name" value="ARM"/>
    <property type="match status" value="8"/>
</dbReference>
<keyword evidence="4 5" id="KW-0653">Protein transport</keyword>
<reference evidence="8" key="1">
    <citation type="submission" date="2021-09" db="EMBL/GenBank/DDBJ databases">
        <authorList>
            <consortium name="AG Swart"/>
            <person name="Singh M."/>
            <person name="Singh A."/>
            <person name="Seah K."/>
            <person name="Emmerich C."/>
        </authorList>
    </citation>
    <scope>NUCLEOTIDE SEQUENCE</scope>
    <source>
        <strain evidence="8">ATCC30299</strain>
    </source>
</reference>
<proteinExistence type="inferred from homology"/>
<dbReference type="Gene3D" id="1.20.5.690">
    <property type="entry name" value="Importin-alpha, importin-beta-binding domain"/>
    <property type="match status" value="1"/>
</dbReference>
<evidence type="ECO:0000256" key="4">
    <source>
        <dbReference type="ARBA" id="ARBA00022927"/>
    </source>
</evidence>
<protein>
    <recommendedName>
        <fullName evidence="5">Importin subunit alpha</fullName>
    </recommendedName>
</protein>
<comment type="similarity">
    <text evidence="1 5">Belongs to the importin alpha family.</text>
</comment>
<name>A0AAU9J352_9CILI</name>
<gene>
    <name evidence="8" type="ORF">BSTOLATCC_MIC25396</name>
</gene>
<dbReference type="InterPro" id="IPR024931">
    <property type="entry name" value="Importin_alpha"/>
</dbReference>
<evidence type="ECO:0000256" key="5">
    <source>
        <dbReference type="PIRNR" id="PIRNR005673"/>
    </source>
</evidence>
<dbReference type="SUPFAM" id="SSF48371">
    <property type="entry name" value="ARM repeat"/>
    <property type="match status" value="1"/>
</dbReference>
<evidence type="ECO:0000313" key="9">
    <source>
        <dbReference type="Proteomes" id="UP001162131"/>
    </source>
</evidence>
<dbReference type="PROSITE" id="PS51214">
    <property type="entry name" value="IBB"/>
    <property type="match status" value="1"/>
</dbReference>
<dbReference type="Pfam" id="PF00514">
    <property type="entry name" value="Arm"/>
    <property type="match status" value="3"/>
</dbReference>
<keyword evidence="3" id="KW-0677">Repeat</keyword>
<sequence length="541" mass="60157">MDLSKNLKLENRNKKFNSGFDIEDIRKRREEGLIELRKKKRDDHITKKRALVSETGKLAKEAITITSEEVVFKHEWVDSDLSSAESRLISTELPPESRLVVLLELILMSEDLEVLFKSIQTLRKILSDETPPPLMMITKSGVSRRLIDLISYDLTDLQIECAWCLLNMASGSGEIIDMIVAEGIVNALVGLLGSKNFDLVDLCVWTLGNIAGDSVESRDKIVEAEGIHKLLEIITTREGITLQHLSTLVWAISNCCRGKPEPPHDLMKKVIKLLPSLFATNEEDILSDSCWTLSYLSDGHTEHVEDLISLNLLPTLVELLSTPITKIQIPALRTLGNILTGNDQQTEKVIALGLIDKIAPLLTSRKRSLRKEALWAVSNIMAGADEQINMVLSHPCMQLVLASVIDSDIEIKKEALWAISNASHAKNKALVLKLVDLGALIALCEVLNMQDAKVLLIALEGLNNILRAGKDMINFDKGETINEVALKFDEMDGVAKLEGLQTHPNVKIYQKVVAIMDEHYGLEEIDENTNSVQTPVMFSIA</sequence>
<dbReference type="PIRSF" id="PIRSF005673">
    <property type="entry name" value="Importin_alpha"/>
    <property type="match status" value="1"/>
</dbReference>
<keyword evidence="2 5" id="KW-0813">Transport</keyword>
<evidence type="ECO:0000256" key="1">
    <source>
        <dbReference type="ARBA" id="ARBA00010394"/>
    </source>
</evidence>
<dbReference type="GO" id="GO:0061608">
    <property type="term" value="F:nuclear import signal receptor activity"/>
    <property type="evidence" value="ECO:0007669"/>
    <property type="project" value="InterPro"/>
</dbReference>
<dbReference type="InterPro" id="IPR036975">
    <property type="entry name" value="Importin-a_IBB_sf"/>
</dbReference>
<dbReference type="InterPro" id="IPR000225">
    <property type="entry name" value="Armadillo"/>
</dbReference>
<dbReference type="Pfam" id="PF01749">
    <property type="entry name" value="IBB"/>
    <property type="match status" value="1"/>
</dbReference>
<dbReference type="PANTHER" id="PTHR23316">
    <property type="entry name" value="IMPORTIN ALPHA"/>
    <property type="match status" value="1"/>
</dbReference>
<dbReference type="InterPro" id="IPR016024">
    <property type="entry name" value="ARM-type_fold"/>
</dbReference>
<dbReference type="Gene3D" id="1.25.10.10">
    <property type="entry name" value="Leucine-rich Repeat Variant"/>
    <property type="match status" value="1"/>
</dbReference>
<dbReference type="AlphaFoldDB" id="A0AAU9J352"/>
<dbReference type="InterPro" id="IPR011989">
    <property type="entry name" value="ARM-like"/>
</dbReference>
<dbReference type="GO" id="GO:0006606">
    <property type="term" value="P:protein import into nucleus"/>
    <property type="evidence" value="ECO:0007669"/>
    <property type="project" value="InterPro"/>
</dbReference>
<dbReference type="Pfam" id="PF16186">
    <property type="entry name" value="Arm_3"/>
    <property type="match status" value="1"/>
</dbReference>
<dbReference type="InterPro" id="IPR032413">
    <property type="entry name" value="Arm_3"/>
</dbReference>
<dbReference type="Proteomes" id="UP001162131">
    <property type="component" value="Unassembled WGS sequence"/>
</dbReference>
<keyword evidence="9" id="KW-1185">Reference proteome</keyword>
<feature type="domain" description="IBB" evidence="7">
    <location>
        <begin position="1"/>
        <end position="58"/>
    </location>
</feature>
<dbReference type="EMBL" id="CAJZBQ010000024">
    <property type="protein sequence ID" value="CAG9320161.1"/>
    <property type="molecule type" value="Genomic_DNA"/>
</dbReference>
<evidence type="ECO:0000256" key="2">
    <source>
        <dbReference type="ARBA" id="ARBA00022448"/>
    </source>
</evidence>
<dbReference type="InterPro" id="IPR002652">
    <property type="entry name" value="Importin-a_IBB"/>
</dbReference>
<accession>A0AAU9J352</accession>
<dbReference type="GO" id="GO:0005737">
    <property type="term" value="C:cytoplasm"/>
    <property type="evidence" value="ECO:0007669"/>
    <property type="project" value="InterPro"/>
</dbReference>